<dbReference type="Proteomes" id="UP001162480">
    <property type="component" value="Chromosome 14"/>
</dbReference>
<dbReference type="EMBL" id="OX597827">
    <property type="protein sequence ID" value="CAI9733297.1"/>
    <property type="molecule type" value="Genomic_DNA"/>
</dbReference>
<protein>
    <submittedName>
        <fullName evidence="3">Receptor-type tyrosine-protein phosphatase mu-like</fullName>
    </submittedName>
</protein>
<proteinExistence type="predicted"/>
<organism evidence="3 4">
    <name type="scientific">Octopus vulgaris</name>
    <name type="common">Common octopus</name>
    <dbReference type="NCBI Taxonomy" id="6645"/>
    <lineage>
        <taxon>Eukaryota</taxon>
        <taxon>Metazoa</taxon>
        <taxon>Spiralia</taxon>
        <taxon>Lophotrochozoa</taxon>
        <taxon>Mollusca</taxon>
        <taxon>Cephalopoda</taxon>
        <taxon>Coleoidea</taxon>
        <taxon>Octopodiformes</taxon>
        <taxon>Octopoda</taxon>
        <taxon>Incirrata</taxon>
        <taxon>Octopodidae</taxon>
        <taxon>Octopus</taxon>
    </lineage>
</organism>
<evidence type="ECO:0000313" key="3">
    <source>
        <dbReference type="EMBL" id="CAI9733297.1"/>
    </source>
</evidence>
<evidence type="ECO:0000313" key="4">
    <source>
        <dbReference type="Proteomes" id="UP001162480"/>
    </source>
</evidence>
<evidence type="ECO:0000259" key="2">
    <source>
        <dbReference type="Pfam" id="PF00102"/>
    </source>
</evidence>
<dbReference type="AlphaFoldDB" id="A0AA36FD82"/>
<feature type="region of interest" description="Disordered" evidence="1">
    <location>
        <begin position="1"/>
        <end position="27"/>
    </location>
</feature>
<sequence>MYDGLTKESSQYTDETEKGDPFPNKGRDSVLAMAHKKKGPTIPLEKRLLTSLKKSVMNVMLSKHQTCRILNSICNDQYNSQILPETLGPSCENEFLVTEIPEEGKTVYFLKCLINKGYLNIVAFFDPSGDPPNYLPRTLNESIKLGQYLIELVSVEDKGICIHSALKVRFHNKKMSRIEEYEISHFLVTIWVDENYPSCADVLKLSNMLRTHQNEQFNKKFAIHSREIAIPTSQR</sequence>
<reference evidence="3" key="1">
    <citation type="submission" date="2023-08" db="EMBL/GenBank/DDBJ databases">
        <authorList>
            <person name="Alioto T."/>
            <person name="Alioto T."/>
            <person name="Gomez Garrido J."/>
        </authorList>
    </citation>
    <scope>NUCLEOTIDE SEQUENCE</scope>
</reference>
<evidence type="ECO:0000256" key="1">
    <source>
        <dbReference type="SAM" id="MobiDB-lite"/>
    </source>
</evidence>
<dbReference type="GO" id="GO:0004725">
    <property type="term" value="F:protein tyrosine phosphatase activity"/>
    <property type="evidence" value="ECO:0007669"/>
    <property type="project" value="InterPro"/>
</dbReference>
<dbReference type="Gene3D" id="3.90.190.10">
    <property type="entry name" value="Protein tyrosine phosphatase superfamily"/>
    <property type="match status" value="1"/>
</dbReference>
<keyword evidence="4" id="KW-1185">Reference proteome</keyword>
<dbReference type="InterPro" id="IPR029021">
    <property type="entry name" value="Prot-tyrosine_phosphatase-like"/>
</dbReference>
<accession>A0AA36FD82</accession>
<dbReference type="InterPro" id="IPR000242">
    <property type="entry name" value="PTP_cat"/>
</dbReference>
<feature type="domain" description="Tyrosine-protein phosphatase" evidence="2">
    <location>
        <begin position="92"/>
        <end position="225"/>
    </location>
</feature>
<dbReference type="SUPFAM" id="SSF52799">
    <property type="entry name" value="(Phosphotyrosine protein) phosphatases II"/>
    <property type="match status" value="1"/>
</dbReference>
<dbReference type="Pfam" id="PF00102">
    <property type="entry name" value="Y_phosphatase"/>
    <property type="match status" value="1"/>
</dbReference>
<name>A0AA36FD82_OCTVU</name>
<gene>
    <name evidence="3" type="ORF">OCTVUL_1B013506</name>
</gene>
<feature type="compositionally biased region" description="Basic and acidic residues" evidence="1">
    <location>
        <begin position="15"/>
        <end position="27"/>
    </location>
</feature>